<feature type="signal peptide" evidence="1">
    <location>
        <begin position="1"/>
        <end position="23"/>
    </location>
</feature>
<dbReference type="RefSeq" id="WP_120600946.1">
    <property type="nucleotide sequence ID" value="NZ_RAWE01000006.1"/>
</dbReference>
<dbReference type="SUPFAM" id="SSF51126">
    <property type="entry name" value="Pectin lyase-like"/>
    <property type="match status" value="1"/>
</dbReference>
<accession>A0A3A8KFW0</accession>
<dbReference type="EMBL" id="RAWE01000006">
    <property type="protein sequence ID" value="RKH07033.1"/>
    <property type="molecule type" value="Genomic_DNA"/>
</dbReference>
<dbReference type="Pfam" id="PF16158">
    <property type="entry name" value="N_BRCA1_IG"/>
    <property type="match status" value="1"/>
</dbReference>
<proteinExistence type="predicted"/>
<dbReference type="GO" id="GO:0000407">
    <property type="term" value="C:phagophore assembly site"/>
    <property type="evidence" value="ECO:0007669"/>
    <property type="project" value="TreeGrafter"/>
</dbReference>
<gene>
    <name evidence="4" type="ORF">D7X32_02870</name>
</gene>
<dbReference type="InterPro" id="IPR006626">
    <property type="entry name" value="PbH1"/>
</dbReference>
<feature type="chain" id="PRO_5017455143" description="Next to BRCA1 central domain-containing protein" evidence="1">
    <location>
        <begin position="24"/>
        <end position="627"/>
    </location>
</feature>
<comment type="caution">
    <text evidence="4">The sequence shown here is derived from an EMBL/GenBank/DDBJ whole genome shotgun (WGS) entry which is preliminary data.</text>
</comment>
<evidence type="ECO:0000313" key="4">
    <source>
        <dbReference type="EMBL" id="RKH07033.1"/>
    </source>
</evidence>
<keyword evidence="5" id="KW-1185">Reference proteome</keyword>
<dbReference type="Gene3D" id="2.60.40.10">
    <property type="entry name" value="Immunoglobulins"/>
    <property type="match status" value="2"/>
</dbReference>
<dbReference type="Pfam" id="PF05048">
    <property type="entry name" value="NosD"/>
    <property type="match status" value="1"/>
</dbReference>
<name>A0A3A8KFW0_9BACT</name>
<evidence type="ECO:0000259" key="2">
    <source>
        <dbReference type="Pfam" id="PF05048"/>
    </source>
</evidence>
<dbReference type="SMART" id="SM00710">
    <property type="entry name" value="PbH1"/>
    <property type="match status" value="6"/>
</dbReference>
<keyword evidence="1" id="KW-0732">Signal</keyword>
<dbReference type="PANTHER" id="PTHR20930:SF0">
    <property type="entry name" value="PROTEIN ILRUN"/>
    <property type="match status" value="1"/>
</dbReference>
<protein>
    <recommendedName>
        <fullName evidence="6">Next to BRCA1 central domain-containing protein</fullName>
    </recommendedName>
</protein>
<dbReference type="Proteomes" id="UP000268313">
    <property type="component" value="Unassembled WGS sequence"/>
</dbReference>
<evidence type="ECO:0000259" key="3">
    <source>
        <dbReference type="Pfam" id="PF16158"/>
    </source>
</evidence>
<dbReference type="GO" id="GO:0043130">
    <property type="term" value="F:ubiquitin binding"/>
    <property type="evidence" value="ECO:0007669"/>
    <property type="project" value="TreeGrafter"/>
</dbReference>
<feature type="domain" description="Periplasmic copper-binding protein NosD beta helix" evidence="2">
    <location>
        <begin position="394"/>
        <end position="490"/>
    </location>
</feature>
<dbReference type="InterPro" id="IPR013783">
    <property type="entry name" value="Ig-like_fold"/>
</dbReference>
<evidence type="ECO:0000313" key="5">
    <source>
        <dbReference type="Proteomes" id="UP000268313"/>
    </source>
</evidence>
<sequence length="627" mass="65495">MLRSFLQVLAFFCTLFLGITANAADNATYVSQSVPTVLTSGEVRAVSVTMRNTGTTVWTPAGEYKLGSQAPQDTFTWGDNRVYMAPGEAIPVNGQKTFTFNITAPSAPGTYTFQWRMVHDGIAWFGAQSPAVSITVQPRPALDSQFVSQSVPTSLPPGQTASVSVTMRNTGTNVWTAAGQYRLGSQAPQDTFTWGDSRVYMVSGEAIAPNAQKTFTFTITAPATAGVYTFQWKMLQEYVAWFGAQSPAVSITVSQPAVTLCPGESGILDGTSNVGPALQRCINATPPGGTLELPAGTYGIGTLVSINKPFTLRTQGLAGSTTNCEGLGNACAVLKALPTFSASTGGFIAAEATSNVTFDHLVLDGNRVARLGTAAASNCASGVPGANIWGFNARMSDCASCRFTNSVSKNTLCGTALEFRGNDGTLVNNVFRSNGQNSQPGMWADGLTIHASDRALVDRNAFIDNSDVALILGSGRQAVVTNNSITQPGQVTFAGLMLDNFNNSFPGDFTGAIVTGNTINCSSARNCHFGINLGPHPWYSGNNILGGSVYGNTVVSARQGINVDGAGTAAAPLLLYGNTVTSPSPGSASFLCGTHATSALNINTADSVVNRNGDTAPMTSFEWHDCP</sequence>
<evidence type="ECO:0008006" key="6">
    <source>
        <dbReference type="Google" id="ProtNLM"/>
    </source>
</evidence>
<dbReference type="Gene3D" id="2.160.20.10">
    <property type="entry name" value="Single-stranded right-handed beta-helix, Pectin lyase-like"/>
    <property type="match status" value="1"/>
</dbReference>
<reference evidence="5" key="1">
    <citation type="submission" date="2018-09" db="EMBL/GenBank/DDBJ databases">
        <authorList>
            <person name="Livingstone P.G."/>
            <person name="Whitworth D.E."/>
        </authorList>
    </citation>
    <scope>NUCLEOTIDE SEQUENCE [LARGE SCALE GENOMIC DNA]</scope>
    <source>
        <strain evidence="5">CA043D</strain>
    </source>
</reference>
<dbReference type="AlphaFoldDB" id="A0A3A8KFW0"/>
<dbReference type="InterPro" id="IPR012334">
    <property type="entry name" value="Pectin_lyas_fold"/>
</dbReference>
<dbReference type="InterPro" id="IPR007742">
    <property type="entry name" value="NosD_dom"/>
</dbReference>
<feature type="domain" description="Nbr1 FW" evidence="3">
    <location>
        <begin position="153"/>
        <end position="244"/>
    </location>
</feature>
<dbReference type="InterPro" id="IPR032350">
    <property type="entry name" value="Nbr1_FW"/>
</dbReference>
<dbReference type="PANTHER" id="PTHR20930">
    <property type="entry name" value="OVARIAN CARCINOMA ANTIGEN CA125-RELATED"/>
    <property type="match status" value="1"/>
</dbReference>
<dbReference type="InterPro" id="IPR011050">
    <property type="entry name" value="Pectin_lyase_fold/virulence"/>
</dbReference>
<organism evidence="4 5">
    <name type="scientific">Corallococcus carmarthensis</name>
    <dbReference type="NCBI Taxonomy" id="2316728"/>
    <lineage>
        <taxon>Bacteria</taxon>
        <taxon>Pseudomonadati</taxon>
        <taxon>Myxococcota</taxon>
        <taxon>Myxococcia</taxon>
        <taxon>Myxococcales</taxon>
        <taxon>Cystobacterineae</taxon>
        <taxon>Myxococcaceae</taxon>
        <taxon>Corallococcus</taxon>
    </lineage>
</organism>
<dbReference type="OrthoDB" id="7556970at2"/>
<evidence type="ECO:0000256" key="1">
    <source>
        <dbReference type="SAM" id="SignalP"/>
    </source>
</evidence>